<keyword evidence="2" id="KW-1185">Reference proteome</keyword>
<gene>
    <name evidence="1" type="ORF">CASFOL_032580</name>
</gene>
<reference evidence="2" key="1">
    <citation type="journal article" date="2024" name="IScience">
        <title>Strigolactones Initiate the Formation of Haustorium-like Structures in Castilleja.</title>
        <authorList>
            <person name="Buerger M."/>
            <person name="Peterson D."/>
            <person name="Chory J."/>
        </authorList>
    </citation>
    <scope>NUCLEOTIDE SEQUENCE [LARGE SCALE GENOMIC DNA]</scope>
</reference>
<evidence type="ECO:0000313" key="2">
    <source>
        <dbReference type="Proteomes" id="UP001632038"/>
    </source>
</evidence>
<accession>A0ABD3C2S0</accession>
<sequence>MGICSHFISKISALTHSISVLGFLARLSLSRIR</sequence>
<organism evidence="1 2">
    <name type="scientific">Castilleja foliolosa</name>
    <dbReference type="NCBI Taxonomy" id="1961234"/>
    <lineage>
        <taxon>Eukaryota</taxon>
        <taxon>Viridiplantae</taxon>
        <taxon>Streptophyta</taxon>
        <taxon>Embryophyta</taxon>
        <taxon>Tracheophyta</taxon>
        <taxon>Spermatophyta</taxon>
        <taxon>Magnoliopsida</taxon>
        <taxon>eudicotyledons</taxon>
        <taxon>Gunneridae</taxon>
        <taxon>Pentapetalae</taxon>
        <taxon>asterids</taxon>
        <taxon>lamiids</taxon>
        <taxon>Lamiales</taxon>
        <taxon>Orobanchaceae</taxon>
        <taxon>Pedicularideae</taxon>
        <taxon>Castillejinae</taxon>
        <taxon>Castilleja</taxon>
    </lineage>
</organism>
<name>A0ABD3C2S0_9LAMI</name>
<dbReference type="EMBL" id="JAVIJP010000054">
    <property type="protein sequence ID" value="KAL3623764.1"/>
    <property type="molecule type" value="Genomic_DNA"/>
</dbReference>
<proteinExistence type="predicted"/>
<evidence type="ECO:0000313" key="1">
    <source>
        <dbReference type="EMBL" id="KAL3623764.1"/>
    </source>
</evidence>
<dbReference type="AlphaFoldDB" id="A0ABD3C2S0"/>
<dbReference type="Proteomes" id="UP001632038">
    <property type="component" value="Unassembled WGS sequence"/>
</dbReference>
<protein>
    <submittedName>
        <fullName evidence="1">Uncharacterized protein</fullName>
    </submittedName>
</protein>
<comment type="caution">
    <text evidence="1">The sequence shown here is derived from an EMBL/GenBank/DDBJ whole genome shotgun (WGS) entry which is preliminary data.</text>
</comment>